<proteinExistence type="predicted"/>
<organism evidence="1 2">
    <name type="scientific">Ranitomeya imitator</name>
    <name type="common">mimic poison frog</name>
    <dbReference type="NCBI Taxonomy" id="111125"/>
    <lineage>
        <taxon>Eukaryota</taxon>
        <taxon>Metazoa</taxon>
        <taxon>Chordata</taxon>
        <taxon>Craniata</taxon>
        <taxon>Vertebrata</taxon>
        <taxon>Euteleostomi</taxon>
        <taxon>Amphibia</taxon>
        <taxon>Batrachia</taxon>
        <taxon>Anura</taxon>
        <taxon>Neobatrachia</taxon>
        <taxon>Hyloidea</taxon>
        <taxon>Dendrobatidae</taxon>
        <taxon>Dendrobatinae</taxon>
        <taxon>Ranitomeya</taxon>
    </lineage>
</organism>
<keyword evidence="2" id="KW-1185">Reference proteome</keyword>
<comment type="caution">
    <text evidence="1">The sequence shown here is derived from an EMBL/GenBank/DDBJ whole genome shotgun (WGS) entry which is preliminary data.</text>
</comment>
<accession>A0ABN9LLQ4</accession>
<evidence type="ECO:0000313" key="1">
    <source>
        <dbReference type="EMBL" id="CAJ0943941.1"/>
    </source>
</evidence>
<protein>
    <submittedName>
        <fullName evidence="1">Uncharacterized protein</fullName>
    </submittedName>
</protein>
<dbReference type="Proteomes" id="UP001176940">
    <property type="component" value="Unassembled WGS sequence"/>
</dbReference>
<dbReference type="EMBL" id="CAUEEQ010021913">
    <property type="protein sequence ID" value="CAJ0943941.1"/>
    <property type="molecule type" value="Genomic_DNA"/>
</dbReference>
<gene>
    <name evidence="1" type="ORF">RIMI_LOCUS10206447</name>
</gene>
<evidence type="ECO:0000313" key="2">
    <source>
        <dbReference type="Proteomes" id="UP001176940"/>
    </source>
</evidence>
<reference evidence="1" key="1">
    <citation type="submission" date="2023-07" db="EMBL/GenBank/DDBJ databases">
        <authorList>
            <person name="Stuckert A."/>
        </authorList>
    </citation>
    <scope>NUCLEOTIDE SEQUENCE</scope>
</reference>
<name>A0ABN9LLQ4_9NEOB</name>
<sequence>MECTDAQPQLDYYAVPLTQITALPSLCTEPESDPDETMVLRPERYSTLHGDTEEGAHDIEKEVIDDPVVDPDWQPLGKRVPLPVAQKQRRMICSSHLHRKSCHLAGPYLAKNLVNDVFIKSDPQHLMILAGEVCSPHFKGSEHYEEDDKRHGGHLSYATRHRLLVKLSPRISRNAQRCSSILGLKLPTKETFQIVYKARNNNHMNREEVHERKNHCFPGY</sequence>